<dbReference type="Proteomes" id="UP000199695">
    <property type="component" value="Unassembled WGS sequence"/>
</dbReference>
<keyword evidence="1" id="KW-0812">Transmembrane</keyword>
<organism evidence="2 3">
    <name type="scientific">Lihuaxuella thermophila</name>
    <dbReference type="NCBI Taxonomy" id="1173111"/>
    <lineage>
        <taxon>Bacteria</taxon>
        <taxon>Bacillati</taxon>
        <taxon>Bacillota</taxon>
        <taxon>Bacilli</taxon>
        <taxon>Bacillales</taxon>
        <taxon>Thermoactinomycetaceae</taxon>
        <taxon>Lihuaxuella</taxon>
    </lineage>
</organism>
<evidence type="ECO:0000313" key="2">
    <source>
        <dbReference type="EMBL" id="SEN72346.1"/>
    </source>
</evidence>
<feature type="transmembrane region" description="Helical" evidence="1">
    <location>
        <begin position="6"/>
        <end position="30"/>
    </location>
</feature>
<dbReference type="EMBL" id="FOCQ01000019">
    <property type="protein sequence ID" value="SEN72346.1"/>
    <property type="molecule type" value="Genomic_DNA"/>
</dbReference>
<protein>
    <submittedName>
        <fullName evidence="2">Uncharacterized protein</fullName>
    </submittedName>
</protein>
<accession>A0A1H8IWD5</accession>
<gene>
    <name evidence="2" type="ORF">SAMN05444955_11978</name>
</gene>
<dbReference type="AlphaFoldDB" id="A0A1H8IWD5"/>
<evidence type="ECO:0000313" key="3">
    <source>
        <dbReference type="Proteomes" id="UP000199695"/>
    </source>
</evidence>
<sequence length="31" mass="3428">MNNASIGIFNATMISIPLWGMIYFAVRLLIG</sequence>
<evidence type="ECO:0000256" key="1">
    <source>
        <dbReference type="SAM" id="Phobius"/>
    </source>
</evidence>
<name>A0A1H8IWD5_9BACL</name>
<keyword evidence="3" id="KW-1185">Reference proteome</keyword>
<keyword evidence="1" id="KW-1133">Transmembrane helix</keyword>
<proteinExistence type="predicted"/>
<keyword evidence="1" id="KW-0472">Membrane</keyword>
<reference evidence="2 3" key="1">
    <citation type="submission" date="2016-10" db="EMBL/GenBank/DDBJ databases">
        <authorList>
            <person name="de Groot N.N."/>
        </authorList>
    </citation>
    <scope>NUCLEOTIDE SEQUENCE [LARGE SCALE GENOMIC DNA]</scope>
    <source>
        <strain evidence="2 3">DSM 46701</strain>
    </source>
</reference>